<gene>
    <name evidence="2" type="ORF">Fcan01_07018</name>
</gene>
<dbReference type="AlphaFoldDB" id="A0A226EJ70"/>
<name>A0A226EJ70_FOLCA</name>
<evidence type="ECO:0000313" key="3">
    <source>
        <dbReference type="Proteomes" id="UP000198287"/>
    </source>
</evidence>
<protein>
    <submittedName>
        <fullName evidence="2">Uncharacterized protein</fullName>
    </submittedName>
</protein>
<feature type="transmembrane region" description="Helical" evidence="1">
    <location>
        <begin position="54"/>
        <end position="77"/>
    </location>
</feature>
<organism evidence="2 3">
    <name type="scientific">Folsomia candida</name>
    <name type="common">Springtail</name>
    <dbReference type="NCBI Taxonomy" id="158441"/>
    <lineage>
        <taxon>Eukaryota</taxon>
        <taxon>Metazoa</taxon>
        <taxon>Ecdysozoa</taxon>
        <taxon>Arthropoda</taxon>
        <taxon>Hexapoda</taxon>
        <taxon>Collembola</taxon>
        <taxon>Entomobryomorpha</taxon>
        <taxon>Isotomoidea</taxon>
        <taxon>Isotomidae</taxon>
        <taxon>Proisotominae</taxon>
        <taxon>Folsomia</taxon>
    </lineage>
</organism>
<feature type="transmembrane region" description="Helical" evidence="1">
    <location>
        <begin position="12"/>
        <end position="34"/>
    </location>
</feature>
<sequence length="194" mass="21148">MGYCWPCSTLNGGVYFAASAHICVGFFMTGYLIYYHLLSIANYYSNGVAATTDGFFTICLIYSILVLILGLCIFNGIEQKKSGMLKVSTILFGILHGVIFLRVIYVIMSELIMTLVNSGTTSSYGGKGDSSSFGIIFFTFLFFTTVIYLAILTIYIRDLQQANSSGNIFSQIQLGAGGGDGNPLYAYNTVHCHP</sequence>
<keyword evidence="1" id="KW-1133">Transmembrane helix</keyword>
<feature type="transmembrane region" description="Helical" evidence="1">
    <location>
        <begin position="89"/>
        <end position="113"/>
    </location>
</feature>
<evidence type="ECO:0000256" key="1">
    <source>
        <dbReference type="SAM" id="Phobius"/>
    </source>
</evidence>
<dbReference type="EMBL" id="LNIX01000003">
    <property type="protein sequence ID" value="OXA57340.1"/>
    <property type="molecule type" value="Genomic_DNA"/>
</dbReference>
<comment type="caution">
    <text evidence="2">The sequence shown here is derived from an EMBL/GenBank/DDBJ whole genome shotgun (WGS) entry which is preliminary data.</text>
</comment>
<evidence type="ECO:0000313" key="2">
    <source>
        <dbReference type="EMBL" id="OXA57340.1"/>
    </source>
</evidence>
<proteinExistence type="predicted"/>
<dbReference type="Proteomes" id="UP000198287">
    <property type="component" value="Unassembled WGS sequence"/>
</dbReference>
<accession>A0A226EJ70</accession>
<keyword evidence="3" id="KW-1185">Reference proteome</keyword>
<keyword evidence="1" id="KW-0812">Transmembrane</keyword>
<keyword evidence="1" id="KW-0472">Membrane</keyword>
<feature type="transmembrane region" description="Helical" evidence="1">
    <location>
        <begin position="133"/>
        <end position="156"/>
    </location>
</feature>
<reference evidence="2 3" key="1">
    <citation type="submission" date="2015-12" db="EMBL/GenBank/DDBJ databases">
        <title>The genome of Folsomia candida.</title>
        <authorList>
            <person name="Faddeeva A."/>
            <person name="Derks M.F."/>
            <person name="Anvar Y."/>
            <person name="Smit S."/>
            <person name="Van Straalen N."/>
            <person name="Roelofs D."/>
        </authorList>
    </citation>
    <scope>NUCLEOTIDE SEQUENCE [LARGE SCALE GENOMIC DNA]</scope>
    <source>
        <strain evidence="2 3">VU population</strain>
        <tissue evidence="2">Whole body</tissue>
    </source>
</reference>